<feature type="domain" description="Homeobox" evidence="8">
    <location>
        <begin position="124"/>
        <end position="184"/>
    </location>
</feature>
<organism evidence="9">
    <name type="scientific">Heliothis virescens</name>
    <name type="common">Tobacco budworm moth</name>
    <dbReference type="NCBI Taxonomy" id="7102"/>
    <lineage>
        <taxon>Eukaryota</taxon>
        <taxon>Metazoa</taxon>
        <taxon>Ecdysozoa</taxon>
        <taxon>Arthropoda</taxon>
        <taxon>Hexapoda</taxon>
        <taxon>Insecta</taxon>
        <taxon>Pterygota</taxon>
        <taxon>Neoptera</taxon>
        <taxon>Endopterygota</taxon>
        <taxon>Lepidoptera</taxon>
        <taxon>Glossata</taxon>
        <taxon>Ditrysia</taxon>
        <taxon>Noctuoidea</taxon>
        <taxon>Noctuidae</taxon>
        <taxon>Heliothinae</taxon>
        <taxon>Heliothis</taxon>
    </lineage>
</organism>
<dbReference type="EMBL" id="NWSH01005891">
    <property type="protein sequence ID" value="PCG63871.1"/>
    <property type="molecule type" value="Genomic_DNA"/>
</dbReference>
<protein>
    <recommendedName>
        <fullName evidence="8">Homeobox domain-containing protein</fullName>
    </recommendedName>
</protein>
<evidence type="ECO:0000256" key="7">
    <source>
        <dbReference type="SAM" id="MobiDB-lite"/>
    </source>
</evidence>
<dbReference type="GO" id="GO:0005634">
    <property type="term" value="C:nucleus"/>
    <property type="evidence" value="ECO:0007669"/>
    <property type="project" value="UniProtKB-SubCell"/>
</dbReference>
<evidence type="ECO:0000256" key="6">
    <source>
        <dbReference type="RuleBase" id="RU000682"/>
    </source>
</evidence>
<dbReference type="STRING" id="7102.A0A2A4IVV6"/>
<dbReference type="PANTHER" id="PTHR24339:SF28">
    <property type="entry name" value="E5-RELATED"/>
    <property type="match status" value="1"/>
</dbReference>
<dbReference type="AlphaFoldDB" id="A0A2A4IVV6"/>
<evidence type="ECO:0000256" key="3">
    <source>
        <dbReference type="ARBA" id="ARBA00023155"/>
    </source>
</evidence>
<dbReference type="InterPro" id="IPR009057">
    <property type="entry name" value="Homeodomain-like_sf"/>
</dbReference>
<evidence type="ECO:0000256" key="5">
    <source>
        <dbReference type="PROSITE-ProRule" id="PRU00108"/>
    </source>
</evidence>
<dbReference type="PROSITE" id="PS00027">
    <property type="entry name" value="HOMEOBOX_1"/>
    <property type="match status" value="1"/>
</dbReference>
<feature type="region of interest" description="Disordered" evidence="7">
    <location>
        <begin position="181"/>
        <end position="212"/>
    </location>
</feature>
<sequence>MDNYIQPCEDSNVYQMFSQSQNYNVHGGIYSPEHGGNQLLYPHLIPENNNYDTVHGQVIYENSPFYENVSQLNTIQYTPLTPDPVPYPVFHLEPRPKQNHYMGKKHRAQITILPSSKGTFKAVVKRKRKRTVFTTEQIEALEQIFKTKQYITREERQVIVNNLQLNDKAVKIWFQNRRLKTKRMQEEDSEEQEDYPSTEYTNEERSSPEIARLDSVESEIRLKTDEFGFVTLDDGVMGDLATVIDDFLTKSNIDIPVEKISTDSSPVYEPISPASITDSSEDSSMCWRPSEPNESLQRLFDLQTMLL</sequence>
<evidence type="ECO:0000313" key="9">
    <source>
        <dbReference type="EMBL" id="PCG63871.1"/>
    </source>
</evidence>
<evidence type="ECO:0000256" key="2">
    <source>
        <dbReference type="ARBA" id="ARBA00023125"/>
    </source>
</evidence>
<keyword evidence="4 5" id="KW-0539">Nucleus</keyword>
<dbReference type="PANTHER" id="PTHR24339">
    <property type="entry name" value="HOMEOBOX PROTEIN EMX-RELATED"/>
    <property type="match status" value="1"/>
</dbReference>
<feature type="DNA-binding region" description="Homeobox" evidence="5">
    <location>
        <begin position="126"/>
        <end position="185"/>
    </location>
</feature>
<feature type="region of interest" description="Disordered" evidence="7">
    <location>
        <begin position="263"/>
        <end position="290"/>
    </location>
</feature>
<keyword evidence="2 5" id="KW-0238">DNA-binding</keyword>
<feature type="compositionally biased region" description="Acidic residues" evidence="7">
    <location>
        <begin position="187"/>
        <end position="196"/>
    </location>
</feature>
<comment type="subcellular location">
    <subcellularLocation>
        <location evidence="1 5 6">Nucleus</location>
    </subcellularLocation>
</comment>
<name>A0A2A4IVV6_HELVI</name>
<dbReference type="InterPro" id="IPR050877">
    <property type="entry name" value="EMX-VAX-Noto_Homeobox_TFs"/>
</dbReference>
<dbReference type="SMART" id="SM00389">
    <property type="entry name" value="HOX"/>
    <property type="match status" value="1"/>
</dbReference>
<dbReference type="CDD" id="cd00086">
    <property type="entry name" value="homeodomain"/>
    <property type="match status" value="1"/>
</dbReference>
<evidence type="ECO:0000256" key="4">
    <source>
        <dbReference type="ARBA" id="ARBA00023242"/>
    </source>
</evidence>
<dbReference type="PROSITE" id="PS50071">
    <property type="entry name" value="HOMEOBOX_2"/>
    <property type="match status" value="1"/>
</dbReference>
<dbReference type="InterPro" id="IPR017970">
    <property type="entry name" value="Homeobox_CS"/>
</dbReference>
<dbReference type="Gene3D" id="1.10.10.60">
    <property type="entry name" value="Homeodomain-like"/>
    <property type="match status" value="1"/>
</dbReference>
<comment type="caution">
    <text evidence="9">The sequence shown here is derived from an EMBL/GenBank/DDBJ whole genome shotgun (WGS) entry which is preliminary data.</text>
</comment>
<evidence type="ECO:0000256" key="1">
    <source>
        <dbReference type="ARBA" id="ARBA00004123"/>
    </source>
</evidence>
<dbReference type="GO" id="GO:0000981">
    <property type="term" value="F:DNA-binding transcription factor activity, RNA polymerase II-specific"/>
    <property type="evidence" value="ECO:0007669"/>
    <property type="project" value="InterPro"/>
</dbReference>
<reference evidence="9" key="1">
    <citation type="submission" date="2017-09" db="EMBL/GenBank/DDBJ databases">
        <title>Contemporary evolution of a Lepidopteran species, Heliothis virescens, in response to modern agricultural practices.</title>
        <authorList>
            <person name="Fritz M.L."/>
            <person name="Deyonke A.M."/>
            <person name="Papanicolaou A."/>
            <person name="Micinski S."/>
            <person name="Westbrook J."/>
            <person name="Gould F."/>
        </authorList>
    </citation>
    <scope>NUCLEOTIDE SEQUENCE [LARGE SCALE GENOMIC DNA]</scope>
    <source>
        <strain evidence="9">HvINT-</strain>
        <tissue evidence="9">Whole body</tissue>
    </source>
</reference>
<evidence type="ECO:0000259" key="8">
    <source>
        <dbReference type="PROSITE" id="PS50071"/>
    </source>
</evidence>
<gene>
    <name evidence="9" type="ORF">B5V51_11613</name>
</gene>
<dbReference type="SUPFAM" id="SSF46689">
    <property type="entry name" value="Homeodomain-like"/>
    <property type="match status" value="1"/>
</dbReference>
<feature type="compositionally biased region" description="Basic and acidic residues" evidence="7">
    <location>
        <begin position="202"/>
        <end position="212"/>
    </location>
</feature>
<dbReference type="InterPro" id="IPR001356">
    <property type="entry name" value="HD"/>
</dbReference>
<keyword evidence="3 5" id="KW-0371">Homeobox</keyword>
<proteinExistence type="predicted"/>
<dbReference type="GO" id="GO:0000978">
    <property type="term" value="F:RNA polymerase II cis-regulatory region sequence-specific DNA binding"/>
    <property type="evidence" value="ECO:0007669"/>
    <property type="project" value="TreeGrafter"/>
</dbReference>
<accession>A0A2A4IVV6</accession>
<dbReference type="Pfam" id="PF00046">
    <property type="entry name" value="Homeodomain"/>
    <property type="match status" value="1"/>
</dbReference>